<accession>A0A0C2Y3Y5</accession>
<proteinExistence type="predicted"/>
<dbReference type="EMBL" id="KN831814">
    <property type="protein sequence ID" value="KIM35787.1"/>
    <property type="molecule type" value="Genomic_DNA"/>
</dbReference>
<dbReference type="HOGENOM" id="CLU_478212_0_0_1"/>
<keyword evidence="2" id="KW-1185">Reference proteome</keyword>
<dbReference type="Proteomes" id="UP000053424">
    <property type="component" value="Unassembled WGS sequence"/>
</dbReference>
<dbReference type="InterPro" id="IPR032675">
    <property type="entry name" value="LRR_dom_sf"/>
</dbReference>
<reference evidence="2" key="2">
    <citation type="submission" date="2015-01" db="EMBL/GenBank/DDBJ databases">
        <title>Evolutionary Origins and Diversification of the Mycorrhizal Mutualists.</title>
        <authorList>
            <consortium name="DOE Joint Genome Institute"/>
            <consortium name="Mycorrhizal Genomics Consortium"/>
            <person name="Kohler A."/>
            <person name="Kuo A."/>
            <person name="Nagy L.G."/>
            <person name="Floudas D."/>
            <person name="Copeland A."/>
            <person name="Barry K.W."/>
            <person name="Cichocki N."/>
            <person name="Veneault-Fourrey C."/>
            <person name="LaButti K."/>
            <person name="Lindquist E.A."/>
            <person name="Lipzen A."/>
            <person name="Lundell T."/>
            <person name="Morin E."/>
            <person name="Murat C."/>
            <person name="Riley R."/>
            <person name="Ohm R."/>
            <person name="Sun H."/>
            <person name="Tunlid A."/>
            <person name="Henrissat B."/>
            <person name="Grigoriev I.V."/>
            <person name="Hibbett D.S."/>
            <person name="Martin F."/>
        </authorList>
    </citation>
    <scope>NUCLEOTIDE SEQUENCE [LARGE SCALE GENOMIC DNA]</scope>
    <source>
        <strain evidence="2">h7</strain>
    </source>
</reference>
<evidence type="ECO:0000313" key="2">
    <source>
        <dbReference type="Proteomes" id="UP000053424"/>
    </source>
</evidence>
<evidence type="ECO:0000313" key="1">
    <source>
        <dbReference type="EMBL" id="KIM35787.1"/>
    </source>
</evidence>
<dbReference type="SUPFAM" id="SSF52047">
    <property type="entry name" value="RNI-like"/>
    <property type="match status" value="1"/>
</dbReference>
<dbReference type="OrthoDB" id="2603857at2759"/>
<name>A0A0C2Y3Y5_HEBCY</name>
<protein>
    <submittedName>
        <fullName evidence="1">Uncharacterized protein</fullName>
    </submittedName>
</protein>
<dbReference type="Gene3D" id="3.80.10.10">
    <property type="entry name" value="Ribonuclease Inhibitor"/>
    <property type="match status" value="1"/>
</dbReference>
<gene>
    <name evidence="1" type="ORF">M413DRAFT_32251</name>
</gene>
<sequence length="543" mass="62390">MACRCYQCKEKLAKVNGRLRKLAHSRYRLSAQGERNYLESLLQSVENSIHSHFCGLPIELQTKIFQYATTDSQPRPSGRKRNRVLLLGAVCHGWRVIAWGNPLLWKTLRIYIYQRNPRLVAQLAQEWLERSEPLQELDIVLYSLRRSDEPRDYDKKVAELVTVINESSHRWGTLNLEIPLHYAEKVYAISSPRMLTGARIFENDFESQTPVEEGPLLHRQSILMGHIIGYHVKGMPSVKSLEFSMRFGGAGYAQTIYYAFLAENLESLRINEIQPTQLLWGTTHILEVKSRPITRPCLRVLSLEMVPPDFVLRFMEWAKFPNLTKLKVTHADLTSSHTFHSFLSQCSKSLRTLTLGIGFDPTNLQRLHEDMLVNTLEATPCLQNLYLGLSYISLLPSHREPAVYSRLLSRLSREVDLTSGERPFLPQLEVLELGSLATQKVKWSDIPMLFYPLQDTFNVEKAGNHKFLPCQRPLRVVSIYISHAAAYSPIDLETLKQLSTIAQNRRVQFRFMLYTGQPVKCCDILKASAAIYGLVWDRYLQGA</sequence>
<organism evidence="1 2">
    <name type="scientific">Hebeloma cylindrosporum</name>
    <dbReference type="NCBI Taxonomy" id="76867"/>
    <lineage>
        <taxon>Eukaryota</taxon>
        <taxon>Fungi</taxon>
        <taxon>Dikarya</taxon>
        <taxon>Basidiomycota</taxon>
        <taxon>Agaricomycotina</taxon>
        <taxon>Agaricomycetes</taxon>
        <taxon>Agaricomycetidae</taxon>
        <taxon>Agaricales</taxon>
        <taxon>Agaricineae</taxon>
        <taxon>Hymenogastraceae</taxon>
        <taxon>Hebeloma</taxon>
    </lineage>
</organism>
<dbReference type="AlphaFoldDB" id="A0A0C2Y3Y5"/>
<reference evidence="1 2" key="1">
    <citation type="submission" date="2014-04" db="EMBL/GenBank/DDBJ databases">
        <authorList>
            <consortium name="DOE Joint Genome Institute"/>
            <person name="Kuo A."/>
            <person name="Gay G."/>
            <person name="Dore J."/>
            <person name="Kohler A."/>
            <person name="Nagy L.G."/>
            <person name="Floudas D."/>
            <person name="Copeland A."/>
            <person name="Barry K.W."/>
            <person name="Cichocki N."/>
            <person name="Veneault-Fourrey C."/>
            <person name="LaButti K."/>
            <person name="Lindquist E.A."/>
            <person name="Lipzen A."/>
            <person name="Lundell T."/>
            <person name="Morin E."/>
            <person name="Murat C."/>
            <person name="Sun H."/>
            <person name="Tunlid A."/>
            <person name="Henrissat B."/>
            <person name="Grigoriev I.V."/>
            <person name="Hibbett D.S."/>
            <person name="Martin F."/>
            <person name="Nordberg H.P."/>
            <person name="Cantor M.N."/>
            <person name="Hua S.X."/>
        </authorList>
    </citation>
    <scope>NUCLEOTIDE SEQUENCE [LARGE SCALE GENOMIC DNA]</scope>
    <source>
        <strain evidence="2">h7</strain>
    </source>
</reference>